<evidence type="ECO:0000256" key="5">
    <source>
        <dbReference type="ARBA" id="ARBA00023237"/>
    </source>
</evidence>
<name>A0A4U1CDR9_9SPHI</name>
<evidence type="ECO:0000256" key="3">
    <source>
        <dbReference type="ARBA" id="ARBA00022729"/>
    </source>
</evidence>
<feature type="domain" description="SusD-like N-terminal" evidence="7">
    <location>
        <begin position="56"/>
        <end position="244"/>
    </location>
</feature>
<dbReference type="EMBL" id="SWBO01000002">
    <property type="protein sequence ID" value="TKC02314.1"/>
    <property type="molecule type" value="Genomic_DNA"/>
</dbReference>
<dbReference type="SUPFAM" id="SSF48452">
    <property type="entry name" value="TPR-like"/>
    <property type="match status" value="1"/>
</dbReference>
<dbReference type="GO" id="GO:0009279">
    <property type="term" value="C:cell outer membrane"/>
    <property type="evidence" value="ECO:0007669"/>
    <property type="project" value="UniProtKB-SubCell"/>
</dbReference>
<evidence type="ECO:0000259" key="6">
    <source>
        <dbReference type="Pfam" id="PF07980"/>
    </source>
</evidence>
<evidence type="ECO:0000256" key="2">
    <source>
        <dbReference type="ARBA" id="ARBA00006275"/>
    </source>
</evidence>
<dbReference type="InterPro" id="IPR012944">
    <property type="entry name" value="SusD_RagB_dom"/>
</dbReference>
<dbReference type="AlphaFoldDB" id="A0A4U1CDR9"/>
<keyword evidence="5" id="KW-0998">Cell outer membrane</keyword>
<reference evidence="8 9" key="1">
    <citation type="submission" date="2019-04" db="EMBL/GenBank/DDBJ databases">
        <title>Pedobacter sp. AR-2-6 sp. nov., isolated from Arctic soil.</title>
        <authorList>
            <person name="Dahal R.H."/>
            <person name="Kim D.-U."/>
        </authorList>
    </citation>
    <scope>NUCLEOTIDE SEQUENCE [LARGE SCALE GENOMIC DNA]</scope>
    <source>
        <strain evidence="8 9">AR-2-6</strain>
    </source>
</reference>
<dbReference type="Gene3D" id="1.25.40.390">
    <property type="match status" value="1"/>
</dbReference>
<accession>A0A4U1CDR9</accession>
<keyword evidence="3" id="KW-0732">Signal</keyword>
<comment type="similarity">
    <text evidence="2">Belongs to the SusD family.</text>
</comment>
<gene>
    <name evidence="8" type="ORF">FA045_03250</name>
</gene>
<dbReference type="InterPro" id="IPR011990">
    <property type="entry name" value="TPR-like_helical_dom_sf"/>
</dbReference>
<keyword evidence="9" id="KW-1185">Reference proteome</keyword>
<evidence type="ECO:0000313" key="9">
    <source>
        <dbReference type="Proteomes" id="UP000310477"/>
    </source>
</evidence>
<dbReference type="InterPro" id="IPR033985">
    <property type="entry name" value="SusD-like_N"/>
</dbReference>
<protein>
    <submittedName>
        <fullName evidence="8">RagB/SusD family nutrient uptake outer membrane protein</fullName>
    </submittedName>
</protein>
<keyword evidence="4" id="KW-0472">Membrane</keyword>
<dbReference type="Pfam" id="PF14322">
    <property type="entry name" value="SusD-like_3"/>
    <property type="match status" value="1"/>
</dbReference>
<evidence type="ECO:0000256" key="4">
    <source>
        <dbReference type="ARBA" id="ARBA00023136"/>
    </source>
</evidence>
<dbReference type="Proteomes" id="UP000310477">
    <property type="component" value="Unassembled WGS sequence"/>
</dbReference>
<comment type="caution">
    <text evidence="8">The sequence shown here is derived from an EMBL/GenBank/DDBJ whole genome shotgun (WGS) entry which is preliminary data.</text>
</comment>
<evidence type="ECO:0000313" key="8">
    <source>
        <dbReference type="EMBL" id="TKC02314.1"/>
    </source>
</evidence>
<evidence type="ECO:0000256" key="1">
    <source>
        <dbReference type="ARBA" id="ARBA00004442"/>
    </source>
</evidence>
<sequence>MIKKMKKNICYIFLAAILISAGCEKDKFLQDGSFSGTNDVTEAQLWANPDYARNFLNNVYASLSDRYNLGDGALLASATDEAVNSNLNSGINTFTNGTWNAARTVDDVYTDMYTGIRKANMFLEKANGSAIIPIDEVLPANVAANQTYDAQIQRLLGQAYFLRAFFQFELLKRYGSYVIVTKTLSVNDELDLPRNTFDECVKQISDDCEAAISRLPLSPVEWRTVDRGRATQTAAMALKARLLLYAASPQYNTTNSLVKWQAAADAAKRIMDTGKHGIYSSYPNIWLWNTAGAFNNETIFATATLNTTAIETNNAPISYDGANGRTNPTQEFVDAFEMRTTGKPISDGTSGYNANAPYTNRDPRLGFTVLFNSASVQPAIAATNFKSRPVETFVGGKDGLGLNVNATKTGYYMRKYLSESASWAGTTTNIRRPWIFFRYAEVLLNYAEALNEAQGTAQLTEILRVVNLVRARAGVAMPALQTTNPAGNAYVAPTQIELRKRIRNERRVELSFEEHRFFDVRRWKEGETTFNGPVTGMRITPITATTFTYTRFTVDNRVFAARNYLYPISQNELNRSPKLGQNTGY</sequence>
<comment type="subcellular location">
    <subcellularLocation>
        <location evidence="1">Cell outer membrane</location>
    </subcellularLocation>
</comment>
<evidence type="ECO:0000259" key="7">
    <source>
        <dbReference type="Pfam" id="PF14322"/>
    </source>
</evidence>
<dbReference type="PROSITE" id="PS51257">
    <property type="entry name" value="PROKAR_LIPOPROTEIN"/>
    <property type="match status" value="1"/>
</dbReference>
<dbReference type="OrthoDB" id="691231at2"/>
<proteinExistence type="inferred from homology"/>
<dbReference type="Pfam" id="PF07980">
    <property type="entry name" value="SusD_RagB"/>
    <property type="match status" value="1"/>
</dbReference>
<organism evidence="8 9">
    <name type="scientific">Pedobacter cryotolerans</name>
    <dbReference type="NCBI Taxonomy" id="2571270"/>
    <lineage>
        <taxon>Bacteria</taxon>
        <taxon>Pseudomonadati</taxon>
        <taxon>Bacteroidota</taxon>
        <taxon>Sphingobacteriia</taxon>
        <taxon>Sphingobacteriales</taxon>
        <taxon>Sphingobacteriaceae</taxon>
        <taxon>Pedobacter</taxon>
    </lineage>
</organism>
<feature type="domain" description="RagB/SusD" evidence="6">
    <location>
        <begin position="310"/>
        <end position="585"/>
    </location>
</feature>